<feature type="domain" description="T-box" evidence="16">
    <location>
        <begin position="224"/>
        <end position="409"/>
    </location>
</feature>
<dbReference type="GO" id="GO:2000329">
    <property type="term" value="P:negative regulation of T-helper 17 cell lineage commitment"/>
    <property type="evidence" value="ECO:0007669"/>
    <property type="project" value="Ensembl"/>
</dbReference>
<evidence type="ECO:0000256" key="1">
    <source>
        <dbReference type="ARBA" id="ARBA00004123"/>
    </source>
</evidence>
<dbReference type="GO" id="GO:0001227">
    <property type="term" value="F:DNA-binding transcription repressor activity, RNA polymerase II-specific"/>
    <property type="evidence" value="ECO:0007669"/>
    <property type="project" value="Ensembl"/>
</dbReference>
<dbReference type="Gene3D" id="2.60.40.820">
    <property type="entry name" value="Transcription factor, T-box"/>
    <property type="match status" value="1"/>
</dbReference>
<evidence type="ECO:0000256" key="4">
    <source>
        <dbReference type="ARBA" id="ARBA00022553"/>
    </source>
</evidence>
<feature type="compositionally biased region" description="Basic and acidic residues" evidence="15">
    <location>
        <begin position="547"/>
        <end position="565"/>
    </location>
</feature>
<keyword evidence="7 14" id="KW-0238">DNA-binding</keyword>
<evidence type="ECO:0000256" key="7">
    <source>
        <dbReference type="ARBA" id="ARBA00023125"/>
    </source>
</evidence>
<dbReference type="PROSITE" id="PS50252">
    <property type="entry name" value="TBOX_3"/>
    <property type="match status" value="1"/>
</dbReference>
<reference evidence="17" key="1">
    <citation type="submission" date="2019-06" db="EMBL/GenBank/DDBJ databases">
        <title>G10K-VGP Goodes thornscrub tortoise genome, primary haplotype.</title>
        <authorList>
            <person name="Murphy B."/>
            <person name="Edwards T."/>
            <person name="Rhie A."/>
            <person name="Koren S."/>
            <person name="Phillippy A."/>
            <person name="Fedrigo O."/>
            <person name="Haase B."/>
            <person name="Mountcastle J."/>
            <person name="Lewin H."/>
            <person name="Damas J."/>
            <person name="Howe K."/>
            <person name="Formenti G."/>
            <person name="Myers G."/>
            <person name="Durbin R."/>
            <person name="Jarvis E.D."/>
        </authorList>
    </citation>
    <scope>NUCLEOTIDE SEQUENCE [LARGE SCALE GENOMIC DNA]</scope>
</reference>
<accession>A0A8C5F000</accession>
<evidence type="ECO:0000256" key="2">
    <source>
        <dbReference type="ARBA" id="ARBA00022491"/>
    </source>
</evidence>
<dbReference type="InterPro" id="IPR001699">
    <property type="entry name" value="TF_T-box"/>
</dbReference>
<feature type="region of interest" description="Disordered" evidence="15">
    <location>
        <begin position="78"/>
        <end position="106"/>
    </location>
</feature>
<evidence type="ECO:0000256" key="15">
    <source>
        <dbReference type="SAM" id="MobiDB-lite"/>
    </source>
</evidence>
<dbReference type="InterPro" id="IPR008967">
    <property type="entry name" value="p53-like_TF_DNA-bd_sf"/>
</dbReference>
<comment type="subcellular location">
    <subcellularLocation>
        <location evidence="1 14">Nucleus</location>
    </subcellularLocation>
</comment>
<dbReference type="GO" id="GO:0000785">
    <property type="term" value="C:chromatin"/>
    <property type="evidence" value="ECO:0007669"/>
    <property type="project" value="TreeGrafter"/>
</dbReference>
<evidence type="ECO:0000256" key="8">
    <source>
        <dbReference type="ARBA" id="ARBA00023159"/>
    </source>
</evidence>
<reference evidence="17" key="3">
    <citation type="submission" date="2025-09" db="UniProtKB">
        <authorList>
            <consortium name="Ensembl"/>
        </authorList>
    </citation>
    <scope>IDENTIFICATION</scope>
</reference>
<reference evidence="17" key="2">
    <citation type="submission" date="2025-08" db="UniProtKB">
        <authorList>
            <consortium name="Ensembl"/>
        </authorList>
    </citation>
    <scope>IDENTIFICATION</scope>
</reference>
<dbReference type="GeneTree" id="ENSGT00940000160397"/>
<keyword evidence="4" id="KW-0597">Phosphoprotein</keyword>
<protein>
    <recommendedName>
        <fullName evidence="11">T-box transcription factor TBX21</fullName>
    </recommendedName>
    <alternativeName>
        <fullName evidence="12">T-cell-specific T-box transcription factor T-bet</fullName>
    </alternativeName>
    <alternativeName>
        <fullName evidence="13">Transcription factor TBLYM</fullName>
    </alternativeName>
</protein>
<name>A0A8C5F000_9SAUR</name>
<dbReference type="InterPro" id="IPR046360">
    <property type="entry name" value="T-box_DNA-bd"/>
</dbReference>
<keyword evidence="8" id="KW-0010">Activator</keyword>
<dbReference type="GO" id="GO:0001228">
    <property type="term" value="F:DNA-binding transcription activator activity, RNA polymerase II-specific"/>
    <property type="evidence" value="ECO:0007669"/>
    <property type="project" value="Ensembl"/>
</dbReference>
<keyword evidence="5" id="KW-0832">Ubl conjugation</keyword>
<feature type="region of interest" description="Disordered" evidence="15">
    <location>
        <begin position="526"/>
        <end position="628"/>
    </location>
</feature>
<keyword evidence="3" id="KW-1017">Isopeptide bond</keyword>
<dbReference type="GO" id="GO:0032703">
    <property type="term" value="P:negative regulation of interleukin-2 production"/>
    <property type="evidence" value="ECO:0007669"/>
    <property type="project" value="Ensembl"/>
</dbReference>
<comment type="caution">
    <text evidence="14">Lacks conserved residue(s) required for the propagation of feature annotation.</text>
</comment>
<evidence type="ECO:0000256" key="5">
    <source>
        <dbReference type="ARBA" id="ARBA00022843"/>
    </source>
</evidence>
<dbReference type="GO" id="GO:0000978">
    <property type="term" value="F:RNA polymerase II cis-regulatory region sequence-specific DNA binding"/>
    <property type="evidence" value="ECO:0007669"/>
    <property type="project" value="InterPro"/>
</dbReference>
<evidence type="ECO:0000256" key="10">
    <source>
        <dbReference type="ARBA" id="ARBA00023242"/>
    </source>
</evidence>
<dbReference type="Pfam" id="PF16176">
    <property type="entry name" value="T-box_assoc"/>
    <property type="match status" value="1"/>
</dbReference>
<dbReference type="OrthoDB" id="7442607at2759"/>
<keyword evidence="9" id="KW-0804">Transcription</keyword>
<keyword evidence="18" id="KW-1185">Reference proteome</keyword>
<evidence type="ECO:0000313" key="18">
    <source>
        <dbReference type="Proteomes" id="UP000694390"/>
    </source>
</evidence>
<dbReference type="Pfam" id="PF00907">
    <property type="entry name" value="T-box"/>
    <property type="match status" value="1"/>
</dbReference>
<dbReference type="GO" id="GO:0009615">
    <property type="term" value="P:response to virus"/>
    <property type="evidence" value="ECO:0007669"/>
    <property type="project" value="Ensembl"/>
</dbReference>
<dbReference type="InterPro" id="IPR018186">
    <property type="entry name" value="TF_T-box_CS"/>
</dbReference>
<keyword evidence="2" id="KW-0678">Repressor</keyword>
<keyword evidence="6" id="KW-0805">Transcription regulation</keyword>
<dbReference type="GO" id="GO:0043161">
    <property type="term" value="P:proteasome-mediated ubiquitin-dependent protein catabolic process"/>
    <property type="evidence" value="ECO:0007669"/>
    <property type="project" value="Ensembl"/>
</dbReference>
<dbReference type="GO" id="GO:0048304">
    <property type="term" value="P:positive regulation of isotype switching to IgG isotypes"/>
    <property type="evidence" value="ECO:0007669"/>
    <property type="project" value="Ensembl"/>
</dbReference>
<evidence type="ECO:0000313" key="17">
    <source>
        <dbReference type="Ensembl" id="ENSGEVP00005024282.1"/>
    </source>
</evidence>
<dbReference type="PRINTS" id="PR00937">
    <property type="entry name" value="TBOX"/>
</dbReference>
<feature type="compositionally biased region" description="Pro residues" evidence="15">
    <location>
        <begin position="526"/>
        <end position="537"/>
    </location>
</feature>
<dbReference type="GO" id="GO:0043025">
    <property type="term" value="C:neuronal cell body"/>
    <property type="evidence" value="ECO:0007669"/>
    <property type="project" value="Ensembl"/>
</dbReference>
<organism evidence="17 18">
    <name type="scientific">Gopherus evgoodei</name>
    <name type="common">Goodes thornscrub tortoise</name>
    <dbReference type="NCBI Taxonomy" id="1825980"/>
    <lineage>
        <taxon>Eukaryota</taxon>
        <taxon>Metazoa</taxon>
        <taxon>Chordata</taxon>
        <taxon>Craniata</taxon>
        <taxon>Vertebrata</taxon>
        <taxon>Euteleostomi</taxon>
        <taxon>Archelosauria</taxon>
        <taxon>Testudinata</taxon>
        <taxon>Testudines</taxon>
        <taxon>Cryptodira</taxon>
        <taxon>Durocryptodira</taxon>
        <taxon>Testudinoidea</taxon>
        <taxon>Testudinidae</taxon>
        <taxon>Gopherus</taxon>
    </lineage>
</organism>
<dbReference type="GO" id="GO:0002296">
    <property type="term" value="P:T-helper 1 cell lineage commitment"/>
    <property type="evidence" value="ECO:0007669"/>
    <property type="project" value="Ensembl"/>
</dbReference>
<dbReference type="GO" id="GO:0005634">
    <property type="term" value="C:nucleus"/>
    <property type="evidence" value="ECO:0007669"/>
    <property type="project" value="UniProtKB-SubCell"/>
</dbReference>
<dbReference type="SMART" id="SM00425">
    <property type="entry name" value="TBOX"/>
    <property type="match status" value="1"/>
</dbReference>
<dbReference type="InterPro" id="IPR032385">
    <property type="entry name" value="T-box_assoc"/>
</dbReference>
<dbReference type="InterPro" id="IPR036960">
    <property type="entry name" value="T-box_sf"/>
</dbReference>
<dbReference type="PANTHER" id="PTHR11267">
    <property type="entry name" value="T-BOX PROTEIN-RELATED"/>
    <property type="match status" value="1"/>
</dbReference>
<dbReference type="GO" id="GO:0001708">
    <property type="term" value="P:cell fate specification"/>
    <property type="evidence" value="ECO:0007669"/>
    <property type="project" value="TreeGrafter"/>
</dbReference>
<evidence type="ECO:0000256" key="6">
    <source>
        <dbReference type="ARBA" id="ARBA00023015"/>
    </source>
</evidence>
<dbReference type="Proteomes" id="UP000694390">
    <property type="component" value="Chromosome 23"/>
</dbReference>
<dbReference type="AlphaFoldDB" id="A0A8C5F000"/>
<evidence type="ECO:0000256" key="12">
    <source>
        <dbReference type="ARBA" id="ARBA00078344"/>
    </source>
</evidence>
<dbReference type="PANTHER" id="PTHR11267:SF125">
    <property type="entry name" value="T-BOX TRANSCRIPTION FACTOR TBX21"/>
    <property type="match status" value="1"/>
</dbReference>
<evidence type="ECO:0000256" key="11">
    <source>
        <dbReference type="ARBA" id="ARBA00072238"/>
    </source>
</evidence>
<dbReference type="GO" id="GO:2000552">
    <property type="term" value="P:negative regulation of T-helper 2 cell cytokine production"/>
    <property type="evidence" value="ECO:0007669"/>
    <property type="project" value="Ensembl"/>
</dbReference>
<dbReference type="PROSITE" id="PS01283">
    <property type="entry name" value="TBOX_1"/>
    <property type="match status" value="1"/>
</dbReference>
<evidence type="ECO:0000256" key="14">
    <source>
        <dbReference type="PROSITE-ProRule" id="PRU00201"/>
    </source>
</evidence>
<dbReference type="PROSITE" id="PS01264">
    <property type="entry name" value="TBOX_2"/>
    <property type="match status" value="1"/>
</dbReference>
<proteinExistence type="predicted"/>
<dbReference type="FunFam" id="2.60.40.820:FF:000011">
    <property type="entry name" value="T-box transcription factor TBX21"/>
    <property type="match status" value="1"/>
</dbReference>
<evidence type="ECO:0000256" key="3">
    <source>
        <dbReference type="ARBA" id="ARBA00022499"/>
    </source>
</evidence>
<dbReference type="CDD" id="cd20203">
    <property type="entry name" value="T-box_TBX21"/>
    <property type="match status" value="1"/>
</dbReference>
<evidence type="ECO:0000256" key="9">
    <source>
        <dbReference type="ARBA" id="ARBA00023163"/>
    </source>
</evidence>
<feature type="compositionally biased region" description="Low complexity" evidence="15">
    <location>
        <begin position="594"/>
        <end position="606"/>
    </location>
</feature>
<evidence type="ECO:0000256" key="13">
    <source>
        <dbReference type="ARBA" id="ARBA00081928"/>
    </source>
</evidence>
<dbReference type="GO" id="GO:2000556">
    <property type="term" value="P:positive regulation of T-helper 1 cell cytokine production"/>
    <property type="evidence" value="ECO:0007669"/>
    <property type="project" value="Ensembl"/>
</dbReference>
<evidence type="ECO:0000259" key="16">
    <source>
        <dbReference type="PROSITE" id="PS50252"/>
    </source>
</evidence>
<keyword evidence="10 14" id="KW-0539">Nucleus</keyword>
<dbReference type="GO" id="GO:0072676">
    <property type="term" value="P:lymphocyte migration"/>
    <property type="evidence" value="ECO:0007669"/>
    <property type="project" value="Ensembl"/>
</dbReference>
<gene>
    <name evidence="17" type="primary">TBX21</name>
</gene>
<dbReference type="SUPFAM" id="SSF49417">
    <property type="entry name" value="p53-like transcription factors"/>
    <property type="match status" value="1"/>
</dbReference>
<sequence length="628" mass="69026">MSLVEHMHLCWQDRGPKFPFPLWLDSPSPPSQVPVHNGRCLQGGVAITGGGGASQPQVPLLLIRGRPEWLLEAEDGAGGVTERGRRGSSQEWGEIPPPSGDPWKEGRCRGKLPPAPWNPAGSLVRRILYKPSLAGGRGVLLPLLLACPARRWSPGPACETDSAAPGSHGFALPPGELYPGGGELYPSPAAGEGCYPGAVQHVFPRGPLYPVPGYQLAGKVQVMLNNYPLWAKFHKHQTEMIITKQGRRMFPFLSFNLSGLDPVAHYRVCVDIVLVDQHHWRYQGGKWVQCGKAEGNMPGNRLYIHPDSPNTGAHWMRQEVSFGKLKLTNNKGASNNITQMIVLQSLHKYQPRLHVTEVKEGEGDEAYPSGNTQTFIFPETQFIAVTAYQNADITQLKIDHNPFAKGFRDNFDSMYTTAEGDRVTPSPPDATSCQQLLPGSRFPSFLHEQYPLPQSRYYNGEPLQHKDPPRWYFTSQQPPAAPLDYSAYEGSYSGNKYMPFGVKAFPLPASPHATLPYYQEPHPFGSPPAAWQPPAKPSPGTLGWFRPVRDIRPLPAGEEKGKEAEGWAEPASVKSVDSSDSGLFEAECKRRRVSPYASSAESSPPARNGDLYDKDGGADPGYYGFYGN</sequence>
<dbReference type="Ensembl" id="ENSGEVT00005025529.1">
    <property type="protein sequence ID" value="ENSGEVP00005024282.1"/>
    <property type="gene ID" value="ENSGEVG00005017193.1"/>
</dbReference>